<organism evidence="1 2">
    <name type="scientific">Methanimicrococcus hacksteinii</name>
    <dbReference type="NCBI Taxonomy" id="3028293"/>
    <lineage>
        <taxon>Archaea</taxon>
        <taxon>Methanobacteriati</taxon>
        <taxon>Methanobacteriota</taxon>
        <taxon>Stenosarchaea group</taxon>
        <taxon>Methanomicrobia</taxon>
        <taxon>Methanosarcinales</taxon>
        <taxon>Methanosarcinaceae</taxon>
        <taxon>Methanimicrococcus</taxon>
    </lineage>
</organism>
<evidence type="ECO:0000313" key="2">
    <source>
        <dbReference type="Proteomes" id="UP001272052"/>
    </source>
</evidence>
<sequence length="226" mass="26474">MFSNLFDDCPVSVIRDISLFHGTSRENVDKIVSEGFKPSISEDNYLGAGVYFYDSEFFAIWWKFNGDPCLKIPVQKMSSGIDLTDGELNELISRFQSQHGVIVAKMTDINYLDMDNFKIKEMFNEIYENLYKICNADTIFYTTVYDYLFEKMNLQDKYDMVVLTSNLYKLTNKPNFRNKAPQALIPYRIYCVKNFKKIGIVSEYTINEKHIDTFIRFLTLRGTPSW</sequence>
<evidence type="ECO:0000313" key="1">
    <source>
        <dbReference type="EMBL" id="MDV0444757.1"/>
    </source>
</evidence>
<comment type="caution">
    <text evidence="1">The sequence shown here is derived from an EMBL/GenBank/DDBJ whole genome shotgun (WGS) entry which is preliminary data.</text>
</comment>
<dbReference type="SUPFAM" id="SSF56399">
    <property type="entry name" value="ADP-ribosylation"/>
    <property type="match status" value="1"/>
</dbReference>
<reference evidence="1 2" key="1">
    <citation type="submission" date="2023-06" db="EMBL/GenBank/DDBJ databases">
        <title>Genome sequence of Methanimicrococcus sp. At1.</title>
        <authorList>
            <person name="Protasov E."/>
            <person name="Platt K."/>
            <person name="Poehlein A."/>
            <person name="Daniel R."/>
            <person name="Brune A."/>
        </authorList>
    </citation>
    <scope>NUCLEOTIDE SEQUENCE [LARGE SCALE GENOMIC DNA]</scope>
    <source>
        <strain evidence="1 2">At1</strain>
    </source>
</reference>
<keyword evidence="2" id="KW-1185">Reference proteome</keyword>
<proteinExistence type="predicted"/>
<protein>
    <submittedName>
        <fullName evidence="1">Uncharacterized protein</fullName>
    </submittedName>
</protein>
<dbReference type="Gene3D" id="3.90.228.10">
    <property type="match status" value="1"/>
</dbReference>
<dbReference type="RefSeq" id="WP_318785165.1">
    <property type="nucleotide sequence ID" value="NZ_JAWDKC010000008.1"/>
</dbReference>
<gene>
    <name evidence="1" type="ORF">MmiAt1_02940</name>
</gene>
<dbReference type="Proteomes" id="UP001272052">
    <property type="component" value="Unassembled WGS sequence"/>
</dbReference>
<dbReference type="EMBL" id="JAWDKC010000008">
    <property type="protein sequence ID" value="MDV0444757.1"/>
    <property type="molecule type" value="Genomic_DNA"/>
</dbReference>
<name>A0ABU3VMY2_9EURY</name>
<accession>A0ABU3VMY2</accession>